<accession>A0A397JBR2</accession>
<evidence type="ECO:0000313" key="2">
    <source>
        <dbReference type="Proteomes" id="UP000266861"/>
    </source>
</evidence>
<reference evidence="1 2" key="1">
    <citation type="submission" date="2018-08" db="EMBL/GenBank/DDBJ databases">
        <title>Genome and evolution of the arbuscular mycorrhizal fungus Diversispora epigaea (formerly Glomus versiforme) and its bacterial endosymbionts.</title>
        <authorList>
            <person name="Sun X."/>
            <person name="Fei Z."/>
            <person name="Harrison M."/>
        </authorList>
    </citation>
    <scope>NUCLEOTIDE SEQUENCE [LARGE SCALE GENOMIC DNA]</scope>
    <source>
        <strain evidence="1 2">IT104</strain>
    </source>
</reference>
<evidence type="ECO:0000313" key="1">
    <source>
        <dbReference type="EMBL" id="RHZ85775.1"/>
    </source>
</evidence>
<gene>
    <name evidence="1" type="ORF">Glove_60g48</name>
</gene>
<dbReference type="EMBL" id="PQFF01000057">
    <property type="protein sequence ID" value="RHZ85775.1"/>
    <property type="molecule type" value="Genomic_DNA"/>
</dbReference>
<proteinExistence type="predicted"/>
<name>A0A397JBR2_9GLOM</name>
<organism evidence="1 2">
    <name type="scientific">Diversispora epigaea</name>
    <dbReference type="NCBI Taxonomy" id="1348612"/>
    <lineage>
        <taxon>Eukaryota</taxon>
        <taxon>Fungi</taxon>
        <taxon>Fungi incertae sedis</taxon>
        <taxon>Mucoromycota</taxon>
        <taxon>Glomeromycotina</taxon>
        <taxon>Glomeromycetes</taxon>
        <taxon>Diversisporales</taxon>
        <taxon>Diversisporaceae</taxon>
        <taxon>Diversispora</taxon>
    </lineage>
</organism>
<dbReference type="AlphaFoldDB" id="A0A397JBR2"/>
<keyword evidence="2" id="KW-1185">Reference proteome</keyword>
<sequence>MLNTVLELFFKVILFQKELLVYDGLDEHFKVIEEYGAQFNIWADLDFVDPIDFTIES</sequence>
<comment type="caution">
    <text evidence="1">The sequence shown here is derived from an EMBL/GenBank/DDBJ whole genome shotgun (WGS) entry which is preliminary data.</text>
</comment>
<dbReference type="Proteomes" id="UP000266861">
    <property type="component" value="Unassembled WGS sequence"/>
</dbReference>
<protein>
    <submittedName>
        <fullName evidence="1">Uncharacterized protein</fullName>
    </submittedName>
</protein>